<keyword evidence="3" id="KW-0479">Metal-binding</keyword>
<dbReference type="FunFam" id="3.30.160.60:FF:000624">
    <property type="entry name" value="zinc finger protein 697"/>
    <property type="match status" value="1"/>
</dbReference>
<dbReference type="GO" id="GO:0005634">
    <property type="term" value="C:nucleus"/>
    <property type="evidence" value="ECO:0007669"/>
    <property type="project" value="UniProtKB-SubCell"/>
</dbReference>
<evidence type="ECO:0000256" key="6">
    <source>
        <dbReference type="ARBA" id="ARBA00022833"/>
    </source>
</evidence>
<evidence type="ECO:0000256" key="1">
    <source>
        <dbReference type="ARBA" id="ARBA00004123"/>
    </source>
</evidence>
<dbReference type="PROSITE" id="PS50157">
    <property type="entry name" value="ZINC_FINGER_C2H2_2"/>
    <property type="match status" value="6"/>
</dbReference>
<name>A0A0N1PF71_PAPXU</name>
<dbReference type="GO" id="GO:0008270">
    <property type="term" value="F:zinc ion binding"/>
    <property type="evidence" value="ECO:0007669"/>
    <property type="project" value="UniProtKB-KW"/>
</dbReference>
<evidence type="ECO:0000256" key="2">
    <source>
        <dbReference type="ARBA" id="ARBA00006991"/>
    </source>
</evidence>
<dbReference type="Gene3D" id="3.30.160.60">
    <property type="entry name" value="Classic Zinc Finger"/>
    <property type="match status" value="4"/>
</dbReference>
<comment type="similarity">
    <text evidence="2">Belongs to the krueppel C2H2-type zinc-finger protein family.</text>
</comment>
<dbReference type="SUPFAM" id="SSF57667">
    <property type="entry name" value="beta-beta-alpha zinc fingers"/>
    <property type="match status" value="3"/>
</dbReference>
<dbReference type="InterPro" id="IPR013087">
    <property type="entry name" value="Znf_C2H2_type"/>
</dbReference>
<evidence type="ECO:0000256" key="5">
    <source>
        <dbReference type="ARBA" id="ARBA00022771"/>
    </source>
</evidence>
<evidence type="ECO:0000259" key="12">
    <source>
        <dbReference type="PROSITE" id="PS50157"/>
    </source>
</evidence>
<evidence type="ECO:0000256" key="11">
    <source>
        <dbReference type="PROSITE-ProRule" id="PRU00042"/>
    </source>
</evidence>
<feature type="domain" description="C2H2-type" evidence="12">
    <location>
        <begin position="244"/>
        <end position="271"/>
    </location>
</feature>
<evidence type="ECO:0000256" key="10">
    <source>
        <dbReference type="ARBA" id="ARBA00023242"/>
    </source>
</evidence>
<evidence type="ECO:0000256" key="8">
    <source>
        <dbReference type="ARBA" id="ARBA00023125"/>
    </source>
</evidence>
<protein>
    <submittedName>
        <fullName evidence="13">Zinc finger protein 454</fullName>
    </submittedName>
</protein>
<keyword evidence="6" id="KW-0862">Zinc</keyword>
<dbReference type="SMART" id="SM00355">
    <property type="entry name" value="ZnF_C2H2"/>
    <property type="match status" value="6"/>
</dbReference>
<evidence type="ECO:0000313" key="14">
    <source>
        <dbReference type="Proteomes" id="UP000053268"/>
    </source>
</evidence>
<dbReference type="AlphaFoldDB" id="A0A0N1PF71"/>
<gene>
    <name evidence="13" type="ORF">RR46_01318</name>
</gene>
<organism evidence="13 14">
    <name type="scientific">Papilio xuthus</name>
    <name type="common">Asian swallowtail butterfly</name>
    <dbReference type="NCBI Taxonomy" id="66420"/>
    <lineage>
        <taxon>Eukaryota</taxon>
        <taxon>Metazoa</taxon>
        <taxon>Ecdysozoa</taxon>
        <taxon>Arthropoda</taxon>
        <taxon>Hexapoda</taxon>
        <taxon>Insecta</taxon>
        <taxon>Pterygota</taxon>
        <taxon>Neoptera</taxon>
        <taxon>Endopterygota</taxon>
        <taxon>Lepidoptera</taxon>
        <taxon>Glossata</taxon>
        <taxon>Ditrysia</taxon>
        <taxon>Papilionoidea</taxon>
        <taxon>Papilionidae</taxon>
        <taxon>Papilioninae</taxon>
        <taxon>Papilio</taxon>
    </lineage>
</organism>
<dbReference type="PANTHER" id="PTHR24394">
    <property type="entry name" value="ZINC FINGER PROTEIN"/>
    <property type="match status" value="1"/>
</dbReference>
<feature type="domain" description="C2H2-type" evidence="12">
    <location>
        <begin position="328"/>
        <end position="350"/>
    </location>
</feature>
<evidence type="ECO:0000256" key="9">
    <source>
        <dbReference type="ARBA" id="ARBA00023163"/>
    </source>
</evidence>
<keyword evidence="14" id="KW-1185">Reference proteome</keyword>
<keyword evidence="8" id="KW-0238">DNA-binding</keyword>
<dbReference type="STRING" id="66420.A0A0N1PF71"/>
<reference evidence="13 14" key="1">
    <citation type="journal article" date="2015" name="Nat. Commun.">
        <title>Outbred genome sequencing and CRISPR/Cas9 gene editing in butterflies.</title>
        <authorList>
            <person name="Li X."/>
            <person name="Fan D."/>
            <person name="Zhang W."/>
            <person name="Liu G."/>
            <person name="Zhang L."/>
            <person name="Zhao L."/>
            <person name="Fang X."/>
            <person name="Chen L."/>
            <person name="Dong Y."/>
            <person name="Chen Y."/>
            <person name="Ding Y."/>
            <person name="Zhao R."/>
            <person name="Feng M."/>
            <person name="Zhu Y."/>
            <person name="Feng Y."/>
            <person name="Jiang X."/>
            <person name="Zhu D."/>
            <person name="Xiang H."/>
            <person name="Feng X."/>
            <person name="Li S."/>
            <person name="Wang J."/>
            <person name="Zhang G."/>
            <person name="Kronforst M.R."/>
            <person name="Wang W."/>
        </authorList>
    </citation>
    <scope>NUCLEOTIDE SEQUENCE [LARGE SCALE GENOMIC DNA]</scope>
    <source>
        <strain evidence="13">Ya'a_city_454_Px</strain>
        <tissue evidence="13">Whole body</tissue>
    </source>
</reference>
<dbReference type="FunFam" id="3.30.160.60:FF:000093">
    <property type="entry name" value="zinc finger protein 668 isoform X1"/>
    <property type="match status" value="1"/>
</dbReference>
<keyword evidence="4" id="KW-0677">Repeat</keyword>
<evidence type="ECO:0000313" key="13">
    <source>
        <dbReference type="EMBL" id="KPJ05373.1"/>
    </source>
</evidence>
<dbReference type="FunFam" id="3.30.160.60:FF:000303">
    <property type="entry name" value="Zinc finger protein 41"/>
    <property type="match status" value="1"/>
</dbReference>
<keyword evidence="7" id="KW-0805">Transcription regulation</keyword>
<accession>A0A0N1PF71</accession>
<keyword evidence="9" id="KW-0804">Transcription</keyword>
<dbReference type="GO" id="GO:1990837">
    <property type="term" value="F:sequence-specific double-stranded DNA binding"/>
    <property type="evidence" value="ECO:0007669"/>
    <property type="project" value="UniProtKB-ARBA"/>
</dbReference>
<dbReference type="GO" id="GO:0000981">
    <property type="term" value="F:DNA-binding transcription factor activity, RNA polymerase II-specific"/>
    <property type="evidence" value="ECO:0007669"/>
    <property type="project" value="TreeGrafter"/>
</dbReference>
<comment type="subcellular location">
    <subcellularLocation>
        <location evidence="1">Nucleus</location>
    </subcellularLocation>
</comment>
<dbReference type="PROSITE" id="PS00028">
    <property type="entry name" value="ZINC_FINGER_C2H2_1"/>
    <property type="match status" value="6"/>
</dbReference>
<dbReference type="PANTHER" id="PTHR24394:SF29">
    <property type="entry name" value="MYONEURIN"/>
    <property type="match status" value="1"/>
</dbReference>
<keyword evidence="10" id="KW-0539">Nucleus</keyword>
<sequence>MATPVRTVNIVPLPKVKKEISEDEDEDTVSCKICYKHFVSELALRNHARMEHTEIYINGDPALWTKVVTKKPSVPKIEEDKSVEEKTRELIASMTPTSITKLASEDVSYIIVKSEDTMERPQIKKKKVEKIDKDKIEKQKVMTPKKERDPQPITGPFECLQPSTLVAEGTCHQIFFSCCDYSVHFRDEHTRRRKGLRCQVCEKPLNAVADPQAIYSCGVCGSGFQSNKELSEHSSQAHVKLKPFECTICHKRFTQQGGLQQHTRMHTGYRPFSCTICSKTFTQKSGLQQHFRIHTKVRPYRCVICNKSFCQSVHLKQHMRTHTNVSPFQCGICDKRFKQSSHLNYHLKYHNPATLSDEQKKKYDELVGLIGSNPVELCEPQLGDDKVESQGDEWCVTFVDTNNISEDSSLT</sequence>
<dbReference type="InterPro" id="IPR036236">
    <property type="entry name" value="Znf_C2H2_sf"/>
</dbReference>
<feature type="domain" description="C2H2-type" evidence="12">
    <location>
        <begin position="272"/>
        <end position="299"/>
    </location>
</feature>
<evidence type="ECO:0000256" key="3">
    <source>
        <dbReference type="ARBA" id="ARBA00022723"/>
    </source>
</evidence>
<feature type="domain" description="C2H2-type" evidence="12">
    <location>
        <begin position="215"/>
        <end position="243"/>
    </location>
</feature>
<keyword evidence="5 11" id="KW-0863">Zinc-finger</keyword>
<dbReference type="Pfam" id="PF00096">
    <property type="entry name" value="zf-C2H2"/>
    <property type="match status" value="4"/>
</dbReference>
<dbReference type="FunFam" id="3.30.160.60:FF:001049">
    <property type="entry name" value="zinc finger protein 319"/>
    <property type="match status" value="1"/>
</dbReference>
<feature type="domain" description="C2H2-type" evidence="12">
    <location>
        <begin position="300"/>
        <end position="327"/>
    </location>
</feature>
<dbReference type="EMBL" id="KQ458725">
    <property type="protein sequence ID" value="KPJ05373.1"/>
    <property type="molecule type" value="Genomic_DNA"/>
</dbReference>
<proteinExistence type="inferred from homology"/>
<evidence type="ECO:0000256" key="7">
    <source>
        <dbReference type="ARBA" id="ARBA00023015"/>
    </source>
</evidence>
<feature type="domain" description="C2H2-type" evidence="12">
    <location>
        <begin position="29"/>
        <end position="53"/>
    </location>
</feature>
<evidence type="ECO:0000256" key="4">
    <source>
        <dbReference type="ARBA" id="ARBA00022737"/>
    </source>
</evidence>
<dbReference type="Proteomes" id="UP000053268">
    <property type="component" value="Unassembled WGS sequence"/>
</dbReference>